<dbReference type="Gene3D" id="3.60.15.10">
    <property type="entry name" value="Ribonuclease Z/Hydroxyacylglutathione hydrolase-like"/>
    <property type="match status" value="1"/>
</dbReference>
<evidence type="ECO:0000256" key="1">
    <source>
        <dbReference type="ARBA" id="ARBA00004651"/>
    </source>
</evidence>
<feature type="transmembrane region" description="Helical" evidence="6">
    <location>
        <begin position="396"/>
        <end position="418"/>
    </location>
</feature>
<feature type="transmembrane region" description="Helical" evidence="6">
    <location>
        <begin position="480"/>
        <end position="499"/>
    </location>
</feature>
<keyword evidence="2" id="KW-1003">Cell membrane</keyword>
<feature type="transmembrane region" description="Helical" evidence="6">
    <location>
        <begin position="273"/>
        <end position="292"/>
    </location>
</feature>
<keyword evidence="4 6" id="KW-1133">Transmembrane helix</keyword>
<comment type="caution">
    <text evidence="8">The sequence shown here is derived from an EMBL/GenBank/DDBJ whole genome shotgun (WGS) entry which is preliminary data.</text>
</comment>
<evidence type="ECO:0000256" key="3">
    <source>
        <dbReference type="ARBA" id="ARBA00022692"/>
    </source>
</evidence>
<name>A0ABR5PU20_9LACO</name>
<evidence type="ECO:0000256" key="5">
    <source>
        <dbReference type="ARBA" id="ARBA00023136"/>
    </source>
</evidence>
<evidence type="ECO:0000313" key="9">
    <source>
        <dbReference type="Proteomes" id="UP000051521"/>
    </source>
</evidence>
<feature type="transmembrane region" description="Helical" evidence="6">
    <location>
        <begin position="242"/>
        <end position="267"/>
    </location>
</feature>
<dbReference type="NCBIfam" id="TIGR00361">
    <property type="entry name" value="ComEC_Rec2"/>
    <property type="match status" value="1"/>
</dbReference>
<evidence type="ECO:0000313" key="8">
    <source>
        <dbReference type="EMBL" id="KRN10466.1"/>
    </source>
</evidence>
<dbReference type="Pfam" id="PF03772">
    <property type="entry name" value="Competence"/>
    <property type="match status" value="1"/>
</dbReference>
<dbReference type="InterPro" id="IPR004797">
    <property type="entry name" value="Competence_ComEC/Rec2"/>
</dbReference>
<evidence type="ECO:0000256" key="4">
    <source>
        <dbReference type="ARBA" id="ARBA00022989"/>
    </source>
</evidence>
<dbReference type="EMBL" id="AYZO01000030">
    <property type="protein sequence ID" value="KRN10466.1"/>
    <property type="molecule type" value="Genomic_DNA"/>
</dbReference>
<feature type="domain" description="Metallo-beta-lactamase" evidence="7">
    <location>
        <begin position="510"/>
        <end position="712"/>
    </location>
</feature>
<accession>A0ABR5PU20</accession>
<keyword evidence="5 6" id="KW-0472">Membrane</keyword>
<dbReference type="InterPro" id="IPR001279">
    <property type="entry name" value="Metallo-B-lactamas"/>
</dbReference>
<dbReference type="Pfam" id="PF00753">
    <property type="entry name" value="Lactamase_B"/>
    <property type="match status" value="1"/>
</dbReference>
<dbReference type="PANTHER" id="PTHR30619">
    <property type="entry name" value="DNA INTERNALIZATION/COMPETENCE PROTEIN COMEC/REC2"/>
    <property type="match status" value="1"/>
</dbReference>
<dbReference type="PANTHER" id="PTHR30619:SF7">
    <property type="entry name" value="BETA-LACTAMASE DOMAIN PROTEIN"/>
    <property type="match status" value="1"/>
</dbReference>
<dbReference type="SMART" id="SM00849">
    <property type="entry name" value="Lactamase_B"/>
    <property type="match status" value="1"/>
</dbReference>
<keyword evidence="3 6" id="KW-0812">Transmembrane</keyword>
<keyword evidence="9" id="KW-1185">Reference proteome</keyword>
<feature type="transmembrane region" description="Helical" evidence="6">
    <location>
        <begin position="450"/>
        <end position="468"/>
    </location>
</feature>
<dbReference type="Proteomes" id="UP000051521">
    <property type="component" value="Unassembled WGS sequence"/>
</dbReference>
<dbReference type="InterPro" id="IPR004477">
    <property type="entry name" value="ComEC_N"/>
</dbReference>
<feature type="transmembrane region" description="Helical" evidence="6">
    <location>
        <begin position="337"/>
        <end position="355"/>
    </location>
</feature>
<feature type="transmembrane region" description="Helical" evidence="6">
    <location>
        <begin position="42"/>
        <end position="60"/>
    </location>
</feature>
<dbReference type="SUPFAM" id="SSF56281">
    <property type="entry name" value="Metallo-hydrolase/oxidoreductase"/>
    <property type="match status" value="1"/>
</dbReference>
<dbReference type="CDD" id="cd07731">
    <property type="entry name" value="ComA-like_MBL-fold"/>
    <property type="match status" value="1"/>
</dbReference>
<protein>
    <submittedName>
        <fullName evidence="8">Competence protein comec</fullName>
    </submittedName>
</protein>
<feature type="transmembrane region" description="Helical" evidence="6">
    <location>
        <begin position="367"/>
        <end position="390"/>
    </location>
</feature>
<dbReference type="InterPro" id="IPR036866">
    <property type="entry name" value="RibonucZ/Hydroxyglut_hydro"/>
</dbReference>
<reference evidence="8 9" key="1">
    <citation type="journal article" date="2015" name="Genome Announc.">
        <title>Expanding the biotechnology potential of lactobacilli through comparative genomics of 213 strains and associated genera.</title>
        <authorList>
            <person name="Sun Z."/>
            <person name="Harris H.M."/>
            <person name="McCann A."/>
            <person name="Guo C."/>
            <person name="Argimon S."/>
            <person name="Zhang W."/>
            <person name="Yang X."/>
            <person name="Jeffery I.B."/>
            <person name="Cooney J.C."/>
            <person name="Kagawa T.F."/>
            <person name="Liu W."/>
            <person name="Song Y."/>
            <person name="Salvetti E."/>
            <person name="Wrobel A."/>
            <person name="Rasinkangas P."/>
            <person name="Parkhill J."/>
            <person name="Rea M.C."/>
            <person name="O'Sullivan O."/>
            <person name="Ritari J."/>
            <person name="Douillard F.P."/>
            <person name="Paul Ross R."/>
            <person name="Yang R."/>
            <person name="Briner A.E."/>
            <person name="Felis G.E."/>
            <person name="de Vos W.M."/>
            <person name="Barrangou R."/>
            <person name="Klaenhammer T.R."/>
            <person name="Caufield P.W."/>
            <person name="Cui Y."/>
            <person name="Zhang H."/>
            <person name="O'Toole P.W."/>
        </authorList>
    </citation>
    <scope>NUCLEOTIDE SEQUENCE [LARGE SCALE GENOMIC DNA]</scope>
    <source>
        <strain evidence="8 9">DSM 23908</strain>
    </source>
</reference>
<evidence type="ECO:0000256" key="6">
    <source>
        <dbReference type="SAM" id="Phobius"/>
    </source>
</evidence>
<dbReference type="InterPro" id="IPR035681">
    <property type="entry name" value="ComA-like_MBL"/>
</dbReference>
<dbReference type="NCBIfam" id="TIGR00360">
    <property type="entry name" value="ComEC_N-term"/>
    <property type="match status" value="1"/>
</dbReference>
<feature type="transmembrane region" description="Helical" evidence="6">
    <location>
        <begin position="20"/>
        <end position="37"/>
    </location>
</feature>
<dbReference type="InterPro" id="IPR052159">
    <property type="entry name" value="Competence_DNA_uptake"/>
</dbReference>
<organism evidence="8 9">
    <name type="scientific">Lactobacillus gigeriorum DSM 23908 = CRBIP 24.85</name>
    <dbReference type="NCBI Taxonomy" id="1423751"/>
    <lineage>
        <taxon>Bacteria</taxon>
        <taxon>Bacillati</taxon>
        <taxon>Bacillota</taxon>
        <taxon>Bacilli</taxon>
        <taxon>Lactobacillales</taxon>
        <taxon>Lactobacillaceae</taxon>
        <taxon>Lactobacillus</taxon>
    </lineage>
</organism>
<gene>
    <name evidence="8" type="ORF">FC38_GL001135</name>
</gene>
<evidence type="ECO:0000256" key="2">
    <source>
        <dbReference type="ARBA" id="ARBA00022475"/>
    </source>
</evidence>
<evidence type="ECO:0000259" key="7">
    <source>
        <dbReference type="SMART" id="SM00849"/>
    </source>
</evidence>
<proteinExistence type="predicted"/>
<sequence length="761" mass="86882">MGRRLLLDSKINWQFKFSEPGLLINLALCQIGIFFVLKGETFLIRTCAVIISCYFLLLLIKKYPDAQKIVLILLILFIGRMMMNLQRKPLTLNSQLQVKIYPDQVKVKDGWLSGKAYVNKQVILISGKCSRLESLKAGHAVALSEIDGEFSQIMPATNIGEFDFKKYYQSKEIYQQLRLKSATVSVIKKVSIIDRLHFWRYKLQQYLSRMPKLLSFFSSELILAENPFSETKSILDNYRNLGVVHLLSISGLHVGIYTSIVSIICYFCKRTEGEAFFCCLLVLLIGIFLSLGQPGFVRASLMYILSRILKFKRILLLKIDILGLTCLLHLLMVPNLFLGVGALLSYLLVLGIQLTQKLSRFKQAVCLNTLITPLLLFFFYQFNVLTILFNCLIVPYFNYLVIPSVFVNLILFPVIPAVSKELDKVLSITERLLGLIAHSNVGLWTFGKINWWQCLLLLILAAVITIKLNERISRKYLKNWIALLTISYILCFVSIHYPWRGQVTFIDVGQGDSILITTPIFRKVYMIDTGGKLNFSGKKREPQLNKITIPFLKAEGINQIDGVFLSHQDADHVGDLKPLLEQVRVKKLYFGKGMLKNPAFRKRIEGKVQQTQIVELLAGDVINQKIPFSVLHPDHEGEGKNEDSVALTFLLAKKRWLFTGDLDQAGEMKILQKYSNLKVDYFKLGHHGSRTSSKKAFLQAIKPSLAFISAGRNNRFGHPHQETLNTLKELGIPWVSTQDYGMINWYYDLFGTTKFETKLSR</sequence>
<comment type="subcellular location">
    <subcellularLocation>
        <location evidence="1">Cell membrane</location>
        <topology evidence="1">Multi-pass membrane protein</topology>
    </subcellularLocation>
</comment>